<dbReference type="InterPro" id="IPR015510">
    <property type="entry name" value="PGRP"/>
</dbReference>
<feature type="domain" description="Peptidoglycan recognition protein family" evidence="3">
    <location>
        <begin position="17"/>
        <end position="128"/>
    </location>
</feature>
<name>A0ABQ1EAB5_9CLOT</name>
<comment type="similarity">
    <text evidence="1">Belongs to the N-acetylmuramoyl-L-alanine amidase 2 family.</text>
</comment>
<dbReference type="CDD" id="cd06583">
    <property type="entry name" value="PGRP"/>
    <property type="match status" value="1"/>
</dbReference>
<organism evidence="4 5">
    <name type="scientific">Clostridium zeae</name>
    <dbReference type="NCBI Taxonomy" id="2759022"/>
    <lineage>
        <taxon>Bacteria</taxon>
        <taxon>Bacillati</taxon>
        <taxon>Bacillota</taxon>
        <taxon>Clostridia</taxon>
        <taxon>Eubacteriales</taxon>
        <taxon>Clostridiaceae</taxon>
        <taxon>Clostridium</taxon>
    </lineage>
</organism>
<reference evidence="4 5" key="1">
    <citation type="journal article" date="2021" name="Int. J. Syst. Evol. Microbiol.">
        <title>Clostridium zeae sp. nov., isolated from corn silage.</title>
        <authorList>
            <person name="Kobayashi H."/>
            <person name="Tanizawa Y."/>
            <person name="Yagura M."/>
            <person name="Sakamoto M."/>
            <person name="Ohkuma M."/>
            <person name="Tohno M."/>
        </authorList>
    </citation>
    <scope>NUCLEOTIDE SEQUENCE [LARGE SCALE GENOMIC DNA]</scope>
    <source>
        <strain evidence="4 5">CSC2</strain>
    </source>
</reference>
<dbReference type="SMART" id="SM00701">
    <property type="entry name" value="PGRP"/>
    <property type="match status" value="1"/>
</dbReference>
<evidence type="ECO:0000313" key="4">
    <source>
        <dbReference type="EMBL" id="GFZ31747.1"/>
    </source>
</evidence>
<dbReference type="Pfam" id="PF01510">
    <property type="entry name" value="Amidase_2"/>
    <property type="match status" value="1"/>
</dbReference>
<dbReference type="SUPFAM" id="SSF55846">
    <property type="entry name" value="N-acetylmuramoyl-L-alanine amidase-like"/>
    <property type="match status" value="1"/>
</dbReference>
<accession>A0ABQ1EAB5</accession>
<dbReference type="EMBL" id="BMBA01000002">
    <property type="protein sequence ID" value="GFZ31747.1"/>
    <property type="molecule type" value="Genomic_DNA"/>
</dbReference>
<protein>
    <recommendedName>
        <fullName evidence="6">N-acetylmuramoyl-L-alanine amidase</fullName>
    </recommendedName>
</protein>
<feature type="domain" description="N-acetylmuramoyl-L-alanine amidase" evidence="2">
    <location>
        <begin position="12"/>
        <end position="134"/>
    </location>
</feature>
<evidence type="ECO:0000256" key="1">
    <source>
        <dbReference type="ARBA" id="ARBA00007553"/>
    </source>
</evidence>
<evidence type="ECO:0000259" key="2">
    <source>
        <dbReference type="SMART" id="SM00644"/>
    </source>
</evidence>
<keyword evidence="5" id="KW-1185">Reference proteome</keyword>
<evidence type="ECO:0008006" key="6">
    <source>
        <dbReference type="Google" id="ProtNLM"/>
    </source>
</evidence>
<dbReference type="PANTHER" id="PTHR11022:SF41">
    <property type="entry name" value="PEPTIDOGLYCAN-RECOGNITION PROTEIN LC-RELATED"/>
    <property type="match status" value="1"/>
</dbReference>
<dbReference type="InterPro" id="IPR036505">
    <property type="entry name" value="Amidase/PGRP_sf"/>
</dbReference>
<gene>
    <name evidence="4" type="ORF">CSC2_22730</name>
</gene>
<dbReference type="InterPro" id="IPR002502">
    <property type="entry name" value="Amidase_domain"/>
</dbReference>
<dbReference type="SMART" id="SM00644">
    <property type="entry name" value="Ami_2"/>
    <property type="match status" value="1"/>
</dbReference>
<comment type="caution">
    <text evidence="4">The sequence shown here is derived from an EMBL/GenBank/DDBJ whole genome shotgun (WGS) entry which is preliminary data.</text>
</comment>
<evidence type="ECO:0000313" key="5">
    <source>
        <dbReference type="Proteomes" id="UP000663802"/>
    </source>
</evidence>
<evidence type="ECO:0000259" key="3">
    <source>
        <dbReference type="SMART" id="SM00701"/>
    </source>
</evidence>
<dbReference type="Proteomes" id="UP000663802">
    <property type="component" value="Unassembled WGS sequence"/>
</dbReference>
<sequence length="232" mass="25955">MNIIQNNFTWNGTFIDGENKPTRIVWHNADASTCTVEDIHRWHLANGWAGIGYHLFIRKDGSVYQGRQFGWRGSHCPTANYNSIGVCCEGKYMTEQMPVAQLQACLQVKTYLQSLYGNIPSFGHRELYNTNCPGVKFPLEAIKNGQAQVNTVVQNNNVSEGDYMSKVWRNGGSIERVYSDYNCTNEIGVIDPTETAEAIADLGNRMVVVYNGIDANKKACKKTGFVVWRGGL</sequence>
<dbReference type="RefSeq" id="WP_206870042.1">
    <property type="nucleotide sequence ID" value="NZ_BMBA01000002.1"/>
</dbReference>
<dbReference type="Gene3D" id="3.40.80.10">
    <property type="entry name" value="Peptidoglycan recognition protein-like"/>
    <property type="match status" value="1"/>
</dbReference>
<dbReference type="PANTHER" id="PTHR11022">
    <property type="entry name" value="PEPTIDOGLYCAN RECOGNITION PROTEIN"/>
    <property type="match status" value="1"/>
</dbReference>
<proteinExistence type="inferred from homology"/>
<dbReference type="InterPro" id="IPR006619">
    <property type="entry name" value="PGRP_domain_met/bac"/>
</dbReference>